<dbReference type="STRING" id="525904.Tter_0601"/>
<sequence length="259" mass="28208">MERTVTIDSNGLSLFGIIHTPETNSPGPAVLMLHGLGGTHIESHFIYTKTARALASRGITALRFDFRGSGNSQGDFMNTTPQGEIDDANAALDFLMSQPEVDRSRIGVLGLSMGGFVAACLAGQRQEVKALVLWSAVANMGELLDSNTDDMRLAQLQSSGYVDLGGIPLSREFIEQAHQIIPEQQIKQYKGPALVIHGSNDETVPVEHAYRFKNALGDQARLMIVDGADHVFSSLEWERAVINETVNWFKTLDTAPVAR</sequence>
<dbReference type="AlphaFoldDB" id="D1CF13"/>
<evidence type="ECO:0000259" key="2">
    <source>
        <dbReference type="Pfam" id="PF00326"/>
    </source>
</evidence>
<dbReference type="GO" id="GO:0004252">
    <property type="term" value="F:serine-type endopeptidase activity"/>
    <property type="evidence" value="ECO:0007669"/>
    <property type="project" value="InterPro"/>
</dbReference>
<dbReference type="RefSeq" id="WP_012874554.1">
    <property type="nucleotide sequence ID" value="NC_013525.1"/>
</dbReference>
<evidence type="ECO:0000313" key="4">
    <source>
        <dbReference type="Proteomes" id="UP000000323"/>
    </source>
</evidence>
<dbReference type="KEGG" id="ttr:Tter_0601"/>
<organism evidence="3 4">
    <name type="scientific">Thermobaculum terrenum (strain ATCC BAA-798 / CCMEE 7001 / YNP1)</name>
    <dbReference type="NCBI Taxonomy" id="525904"/>
    <lineage>
        <taxon>Bacteria</taxon>
        <taxon>Bacillati</taxon>
        <taxon>Chloroflexota</taxon>
        <taxon>Chloroflexia</taxon>
        <taxon>Candidatus Thermobaculales</taxon>
        <taxon>Candidatus Thermobaculaceae</taxon>
        <taxon>Thermobaculum</taxon>
    </lineage>
</organism>
<dbReference type="GO" id="GO:0052689">
    <property type="term" value="F:carboxylic ester hydrolase activity"/>
    <property type="evidence" value="ECO:0007669"/>
    <property type="project" value="TreeGrafter"/>
</dbReference>
<keyword evidence="1 3" id="KW-0378">Hydrolase</keyword>
<dbReference type="HOGENOM" id="CLU_048353_3_2_0"/>
<protein>
    <submittedName>
        <fullName evidence="3">Dienelactone hydrolase</fullName>
    </submittedName>
</protein>
<evidence type="ECO:0000313" key="3">
    <source>
        <dbReference type="EMBL" id="ACZ41519.1"/>
    </source>
</evidence>
<dbReference type="GO" id="GO:0006508">
    <property type="term" value="P:proteolysis"/>
    <property type="evidence" value="ECO:0007669"/>
    <property type="project" value="InterPro"/>
</dbReference>
<dbReference type="InterPro" id="IPR002471">
    <property type="entry name" value="Pept_S9_AS"/>
</dbReference>
<dbReference type="EMBL" id="CP001825">
    <property type="protein sequence ID" value="ACZ41519.1"/>
    <property type="molecule type" value="Genomic_DNA"/>
</dbReference>
<dbReference type="InterPro" id="IPR053145">
    <property type="entry name" value="AB_hydrolase_Est10"/>
</dbReference>
<dbReference type="Gene3D" id="3.40.50.1820">
    <property type="entry name" value="alpha/beta hydrolase"/>
    <property type="match status" value="1"/>
</dbReference>
<feature type="domain" description="Peptidase S9 prolyl oligopeptidase catalytic" evidence="2">
    <location>
        <begin position="50"/>
        <end position="251"/>
    </location>
</feature>
<dbReference type="Pfam" id="PF00326">
    <property type="entry name" value="Peptidase_S9"/>
    <property type="match status" value="1"/>
</dbReference>
<name>D1CF13_THET1</name>
<evidence type="ECO:0000256" key="1">
    <source>
        <dbReference type="ARBA" id="ARBA00022801"/>
    </source>
</evidence>
<proteinExistence type="predicted"/>
<reference evidence="4" key="1">
    <citation type="journal article" date="2010" name="Stand. Genomic Sci.">
        <title>Complete genome sequence of 'Thermobaculum terrenum' type strain (YNP1).</title>
        <authorList>
            <person name="Kiss H."/>
            <person name="Cleland D."/>
            <person name="Lapidus A."/>
            <person name="Lucas S."/>
            <person name="Glavina Del Rio T."/>
            <person name="Nolan M."/>
            <person name="Tice H."/>
            <person name="Han C."/>
            <person name="Goodwin L."/>
            <person name="Pitluck S."/>
            <person name="Liolios K."/>
            <person name="Ivanova N."/>
            <person name="Mavromatis K."/>
            <person name="Ovchinnikova G."/>
            <person name="Pati A."/>
            <person name="Chen A."/>
            <person name="Palaniappan K."/>
            <person name="Land M."/>
            <person name="Hauser L."/>
            <person name="Chang Y."/>
            <person name="Jeffries C."/>
            <person name="Lu M."/>
            <person name="Brettin T."/>
            <person name="Detter J."/>
            <person name="Goker M."/>
            <person name="Tindall B."/>
            <person name="Beck B."/>
            <person name="McDermott T."/>
            <person name="Woyke T."/>
            <person name="Bristow J."/>
            <person name="Eisen J."/>
            <person name="Markowitz V."/>
            <person name="Hugenholtz P."/>
            <person name="Kyrpides N."/>
            <person name="Klenk H."/>
            <person name="Cheng J."/>
        </authorList>
    </citation>
    <scope>NUCLEOTIDE SEQUENCE [LARGE SCALE GENOMIC DNA]</scope>
    <source>
        <strain evidence="4">ATCC BAA-798 / YNP1</strain>
    </source>
</reference>
<dbReference type="PANTHER" id="PTHR43265:SF1">
    <property type="entry name" value="ESTERASE ESTD"/>
    <property type="match status" value="1"/>
</dbReference>
<dbReference type="InterPro" id="IPR001375">
    <property type="entry name" value="Peptidase_S9_cat"/>
</dbReference>
<keyword evidence="4" id="KW-1185">Reference proteome</keyword>
<dbReference type="eggNOG" id="COG1073">
    <property type="taxonomic scope" value="Bacteria"/>
</dbReference>
<dbReference type="PROSITE" id="PS00708">
    <property type="entry name" value="PRO_ENDOPEP_SER"/>
    <property type="match status" value="1"/>
</dbReference>
<gene>
    <name evidence="3" type="ordered locus">Tter_0601</name>
</gene>
<accession>D1CF13</accession>
<dbReference type="SUPFAM" id="SSF53474">
    <property type="entry name" value="alpha/beta-Hydrolases"/>
    <property type="match status" value="1"/>
</dbReference>
<dbReference type="OrthoDB" id="9780269at2"/>
<dbReference type="InterPro" id="IPR029058">
    <property type="entry name" value="AB_hydrolase_fold"/>
</dbReference>
<dbReference type="Proteomes" id="UP000000323">
    <property type="component" value="Chromosome 1"/>
</dbReference>
<dbReference type="PANTHER" id="PTHR43265">
    <property type="entry name" value="ESTERASE ESTD"/>
    <property type="match status" value="1"/>
</dbReference>